<name>A0ABQ8JIJ2_DERPT</name>
<evidence type="ECO:0000313" key="1">
    <source>
        <dbReference type="EMBL" id="KAH9422409.1"/>
    </source>
</evidence>
<organism evidence="1 2">
    <name type="scientific">Dermatophagoides pteronyssinus</name>
    <name type="common">European house dust mite</name>
    <dbReference type="NCBI Taxonomy" id="6956"/>
    <lineage>
        <taxon>Eukaryota</taxon>
        <taxon>Metazoa</taxon>
        <taxon>Ecdysozoa</taxon>
        <taxon>Arthropoda</taxon>
        <taxon>Chelicerata</taxon>
        <taxon>Arachnida</taxon>
        <taxon>Acari</taxon>
        <taxon>Acariformes</taxon>
        <taxon>Sarcoptiformes</taxon>
        <taxon>Astigmata</taxon>
        <taxon>Psoroptidia</taxon>
        <taxon>Analgoidea</taxon>
        <taxon>Pyroglyphidae</taxon>
        <taxon>Dermatophagoidinae</taxon>
        <taxon>Dermatophagoides</taxon>
    </lineage>
</organism>
<evidence type="ECO:0000313" key="2">
    <source>
        <dbReference type="Proteomes" id="UP000887458"/>
    </source>
</evidence>
<comment type="caution">
    <text evidence="1">The sequence shown here is derived from an EMBL/GenBank/DDBJ whole genome shotgun (WGS) entry which is preliminary data.</text>
</comment>
<reference evidence="1 2" key="2">
    <citation type="journal article" date="2022" name="Mol. Biol. Evol.">
        <title>Comparative Genomics Reveals Insights into the Divergent Evolution of Astigmatic Mites and Household Pest Adaptations.</title>
        <authorList>
            <person name="Xiong Q."/>
            <person name="Wan A.T."/>
            <person name="Liu X."/>
            <person name="Fung C.S."/>
            <person name="Xiao X."/>
            <person name="Malainual N."/>
            <person name="Hou J."/>
            <person name="Wang L."/>
            <person name="Wang M."/>
            <person name="Yang K.Y."/>
            <person name="Cui Y."/>
            <person name="Leung E.L."/>
            <person name="Nong W."/>
            <person name="Shin S.K."/>
            <person name="Au S.W."/>
            <person name="Jeong K.Y."/>
            <person name="Chew F.T."/>
            <person name="Hui J.H."/>
            <person name="Leung T.F."/>
            <person name="Tungtrongchitr A."/>
            <person name="Zhong N."/>
            <person name="Liu Z."/>
            <person name="Tsui S.K."/>
        </authorList>
    </citation>
    <scope>NUCLEOTIDE SEQUENCE [LARGE SCALE GENOMIC DNA]</scope>
    <source>
        <strain evidence="1">Derp</strain>
    </source>
</reference>
<keyword evidence="2" id="KW-1185">Reference proteome</keyword>
<dbReference type="Proteomes" id="UP000887458">
    <property type="component" value="Unassembled WGS sequence"/>
</dbReference>
<reference evidence="1 2" key="1">
    <citation type="journal article" date="2018" name="J. Allergy Clin. Immunol.">
        <title>High-quality assembly of Dermatophagoides pteronyssinus genome and transcriptome reveals a wide range of novel allergens.</title>
        <authorList>
            <person name="Liu X.Y."/>
            <person name="Yang K.Y."/>
            <person name="Wang M.Q."/>
            <person name="Kwok J.S."/>
            <person name="Zeng X."/>
            <person name="Yang Z."/>
            <person name="Xiao X.J."/>
            <person name="Lau C.P."/>
            <person name="Li Y."/>
            <person name="Huang Z.M."/>
            <person name="Ba J.G."/>
            <person name="Yim A.K."/>
            <person name="Ouyang C.Y."/>
            <person name="Ngai S.M."/>
            <person name="Chan T.F."/>
            <person name="Leung E.L."/>
            <person name="Liu L."/>
            <person name="Liu Z.G."/>
            <person name="Tsui S.K."/>
        </authorList>
    </citation>
    <scope>NUCLEOTIDE SEQUENCE [LARGE SCALE GENOMIC DNA]</scope>
    <source>
        <strain evidence="1">Derp</strain>
    </source>
</reference>
<gene>
    <name evidence="1" type="ORF">DERP_003085</name>
</gene>
<accession>A0ABQ8JIJ2</accession>
<proteinExistence type="predicted"/>
<dbReference type="EMBL" id="NJHN03000036">
    <property type="protein sequence ID" value="KAH9422409.1"/>
    <property type="molecule type" value="Genomic_DNA"/>
</dbReference>
<protein>
    <submittedName>
        <fullName evidence="1">Uncharacterized protein</fullName>
    </submittedName>
</protein>
<sequence length="75" mass="8865">MIKLLNFQSVQKFCLISSEKHAEYFRNSTILISKIFGEKKILHLSNDNWPINPQYYRYIRCVDLPSNQSINQSIS</sequence>